<evidence type="ECO:0000259" key="3">
    <source>
        <dbReference type="Pfam" id="PF20454"/>
    </source>
</evidence>
<dbReference type="Proteomes" id="UP000013243">
    <property type="component" value="Plasmid unnamed1"/>
</dbReference>
<feature type="domain" description="Terminase large subunit GpA endonuclease" evidence="3">
    <location>
        <begin position="292"/>
        <end position="598"/>
    </location>
</feature>
<proteinExistence type="predicted"/>
<dbReference type="Pfam" id="PF05876">
    <property type="entry name" value="GpA_ATPase"/>
    <property type="match status" value="1"/>
</dbReference>
<evidence type="ECO:0000256" key="1">
    <source>
        <dbReference type="SAM" id="MobiDB-lite"/>
    </source>
</evidence>
<sequence>MKVNANGRWADFDRGVTPYMVEPADMTTSRRYREVIFAGPARAGKTVMLLSTVSHLVICDPGVCQIVHMTEATAEAWVDEELMPMIENSPELAKRQGRGRSDRNILSKKFIGGAKISIGAPTKAFLSGKTTRTVLLTDLDRMPLNIGKEGSPFAMGAKRTETLGSRGMTVAEASPGHVVTDPEWKPQTPHEAPPVAGGILELYNGGTRGRWYWDCPTCGEAFEPRFDRLHYDKKLSPAEAGASAVMVCPHHGCVIEHSQKVSLNRSGYWLHETADGGLARIDSGEVLKSDRVSYWLNGAAAAFASWARLVSKFETALRAFNAGGDEGLLQVTINTDQGLPYLPRAMRDEAALTVEDLRAICKPYAQGVAPEWARFIIASVDVQAHYFEVQITAFGLDGRRAIIDRFPVKDVPEGAPGQEDRLLEPHTYLEDWDALLPVMQAVYPVEGAAYGLRPMALACDFHGKPGVSDRATAFWQARRKAGEASKWFMVRGHGGFKVEGRQWYRAPNRASDGGKVRDIKLLNIATDKHKDTTFAALGRVDGGPGALILGDWLPDARLKEFTAETRTDKGWKKRANMPRNESIDLSGYAQALAEHKGVLKLDPTNPKPWALGGLSNPNAVELDAVGEAPPAPPAAATRARKPVRRMSYLE</sequence>
<evidence type="ECO:0000313" key="4">
    <source>
        <dbReference type="EMBL" id="ANP42917.1"/>
    </source>
</evidence>
<gene>
    <name evidence="4" type="ORF">K529_019325</name>
</gene>
<dbReference type="GO" id="GO:0016887">
    <property type="term" value="F:ATP hydrolysis activity"/>
    <property type="evidence" value="ECO:0007669"/>
    <property type="project" value="InterPro"/>
</dbReference>
<accession>A0A1B1A8R4</accession>
<dbReference type="PANTHER" id="PTHR34413">
    <property type="entry name" value="PROPHAGE TAIL FIBER ASSEMBLY PROTEIN HOMOLOG TFAE-RELATED-RELATED"/>
    <property type="match status" value="1"/>
</dbReference>
<reference evidence="4 5" key="1">
    <citation type="journal article" date="2016" name="ISME J.">
        <title>Global occurrence and heterogeneity of the Roseobacter-clade species Ruegeria mobilis.</title>
        <authorList>
            <person name="Sonnenschein E."/>
            <person name="Gram L."/>
        </authorList>
    </citation>
    <scope>NUCLEOTIDE SEQUENCE [LARGE SCALE GENOMIC DNA]</scope>
    <source>
        <strain evidence="4 5">F1926</strain>
        <plasmid evidence="4 5">unnamed1</plasmid>
    </source>
</reference>
<feature type="domain" description="Phage terminase large subunit GpA ATPase" evidence="2">
    <location>
        <begin position="9"/>
        <end position="269"/>
    </location>
</feature>
<dbReference type="InterPro" id="IPR027417">
    <property type="entry name" value="P-loop_NTPase"/>
</dbReference>
<dbReference type="InterPro" id="IPR046454">
    <property type="entry name" value="GpA_endonuclease"/>
</dbReference>
<dbReference type="Pfam" id="PF20454">
    <property type="entry name" value="GpA_nuclease"/>
    <property type="match status" value="1"/>
</dbReference>
<keyword evidence="4" id="KW-0614">Plasmid</keyword>
<dbReference type="KEGG" id="rmb:K529_019325"/>
<evidence type="ECO:0008006" key="6">
    <source>
        <dbReference type="Google" id="ProtNLM"/>
    </source>
</evidence>
<dbReference type="InterPro" id="IPR046453">
    <property type="entry name" value="GpA_ATPase"/>
</dbReference>
<organism evidence="4 5">
    <name type="scientific">Tritonibacter mobilis F1926</name>
    <dbReference type="NCBI Taxonomy" id="1265309"/>
    <lineage>
        <taxon>Bacteria</taxon>
        <taxon>Pseudomonadati</taxon>
        <taxon>Pseudomonadota</taxon>
        <taxon>Alphaproteobacteria</taxon>
        <taxon>Rhodobacterales</taxon>
        <taxon>Paracoccaceae</taxon>
        <taxon>Tritonibacter</taxon>
    </lineage>
</organism>
<evidence type="ECO:0000313" key="5">
    <source>
        <dbReference type="Proteomes" id="UP000013243"/>
    </source>
</evidence>
<name>A0A1B1A8R4_9RHOB</name>
<protein>
    <recommendedName>
        <fullName evidence="6">Terminase</fullName>
    </recommendedName>
</protein>
<feature type="region of interest" description="Disordered" evidence="1">
    <location>
        <begin position="624"/>
        <end position="650"/>
    </location>
</feature>
<dbReference type="Gene3D" id="3.40.50.300">
    <property type="entry name" value="P-loop containing nucleotide triphosphate hydrolases"/>
    <property type="match status" value="1"/>
</dbReference>
<evidence type="ECO:0000259" key="2">
    <source>
        <dbReference type="Pfam" id="PF05876"/>
    </source>
</evidence>
<geneLocation type="plasmid" evidence="4 5">
    <name>unnamed1</name>
</geneLocation>
<dbReference type="InterPro" id="IPR051220">
    <property type="entry name" value="TFA_Chaperone"/>
</dbReference>
<dbReference type="AlphaFoldDB" id="A0A1B1A8R4"/>
<dbReference type="PANTHER" id="PTHR34413:SF2">
    <property type="entry name" value="PROPHAGE TAIL FIBER ASSEMBLY PROTEIN HOMOLOG TFAE-RELATED"/>
    <property type="match status" value="1"/>
</dbReference>
<dbReference type="GO" id="GO:0004519">
    <property type="term" value="F:endonuclease activity"/>
    <property type="evidence" value="ECO:0007669"/>
    <property type="project" value="InterPro"/>
</dbReference>
<dbReference type="EMBL" id="CP015231">
    <property type="protein sequence ID" value="ANP42917.1"/>
    <property type="molecule type" value="Genomic_DNA"/>
</dbReference>